<reference evidence="1" key="1">
    <citation type="submission" date="2023-06" db="EMBL/GenBank/DDBJ databases">
        <authorList>
            <consortium name="Lawrence Berkeley National Laboratory"/>
            <person name="Ahrendt S."/>
            <person name="Sahu N."/>
            <person name="Indic B."/>
            <person name="Wong-Bajracharya J."/>
            <person name="Merenyi Z."/>
            <person name="Ke H.-M."/>
            <person name="Monk M."/>
            <person name="Kocsube S."/>
            <person name="Drula E."/>
            <person name="Lipzen A."/>
            <person name="Balint B."/>
            <person name="Henrissat B."/>
            <person name="Andreopoulos B."/>
            <person name="Martin F.M."/>
            <person name="Harder C.B."/>
            <person name="Rigling D."/>
            <person name="Ford K.L."/>
            <person name="Foster G.D."/>
            <person name="Pangilinan J."/>
            <person name="Papanicolaou A."/>
            <person name="Barry K."/>
            <person name="LaButti K."/>
            <person name="Viragh M."/>
            <person name="Koriabine M."/>
            <person name="Yan M."/>
            <person name="Riley R."/>
            <person name="Champramary S."/>
            <person name="Plett K.L."/>
            <person name="Tsai I.J."/>
            <person name="Slot J."/>
            <person name="Sipos G."/>
            <person name="Plett J."/>
            <person name="Nagy L.G."/>
            <person name="Grigoriev I.V."/>
        </authorList>
    </citation>
    <scope>NUCLEOTIDE SEQUENCE</scope>
    <source>
        <strain evidence="1">ICMP 16352</strain>
    </source>
</reference>
<evidence type="ECO:0000313" key="1">
    <source>
        <dbReference type="EMBL" id="KAK0476044.1"/>
    </source>
</evidence>
<organism evidence="1 2">
    <name type="scientific">Armillaria novae-zelandiae</name>
    <dbReference type="NCBI Taxonomy" id="153914"/>
    <lineage>
        <taxon>Eukaryota</taxon>
        <taxon>Fungi</taxon>
        <taxon>Dikarya</taxon>
        <taxon>Basidiomycota</taxon>
        <taxon>Agaricomycotina</taxon>
        <taxon>Agaricomycetes</taxon>
        <taxon>Agaricomycetidae</taxon>
        <taxon>Agaricales</taxon>
        <taxon>Marasmiineae</taxon>
        <taxon>Physalacriaceae</taxon>
        <taxon>Armillaria</taxon>
    </lineage>
</organism>
<gene>
    <name evidence="1" type="ORF">IW261DRAFT_1421840</name>
</gene>
<proteinExistence type="predicted"/>
<keyword evidence="2" id="KW-1185">Reference proteome</keyword>
<protein>
    <submittedName>
        <fullName evidence="1">Uncharacterized protein</fullName>
    </submittedName>
</protein>
<dbReference type="Proteomes" id="UP001175227">
    <property type="component" value="Unassembled WGS sequence"/>
</dbReference>
<dbReference type="EMBL" id="JAUEPR010000021">
    <property type="protein sequence ID" value="KAK0476044.1"/>
    <property type="molecule type" value="Genomic_DNA"/>
</dbReference>
<sequence>MDILDDLEKTLTDFEPPSDLSPHALHGKYESIITVAKEWMAKAEEDIPPPPNQLALGIRMLFYALSLQPNSFGYRKRNPSWYWHAPISEKQSLADCVTEIILYIDVKPLGFDSFCMNIWHVKFPKYEVREQEFLIKMVKGYEVVSVEEINNNLNQCLTLIDLQLLNLAKSAAFTHLIDYTLYTAANLQYTHRKMVTGHNHLLTLYRIILLDPSVEMCTKTGTPTFSSSFAGTLDIFYASLEPFTGVLSKHDDKNQIFLVNFLCAVGTKSVYAFIKEFIESLDDQDNE</sequence>
<dbReference type="AlphaFoldDB" id="A0AA39P2M7"/>
<comment type="caution">
    <text evidence="1">The sequence shown here is derived from an EMBL/GenBank/DDBJ whole genome shotgun (WGS) entry which is preliminary data.</text>
</comment>
<accession>A0AA39P2M7</accession>
<name>A0AA39P2M7_9AGAR</name>
<evidence type="ECO:0000313" key="2">
    <source>
        <dbReference type="Proteomes" id="UP001175227"/>
    </source>
</evidence>